<dbReference type="GeneID" id="106060877"/>
<feature type="compositionally biased region" description="Acidic residues" evidence="3">
    <location>
        <begin position="14"/>
        <end position="24"/>
    </location>
</feature>
<evidence type="ECO:0000313" key="5">
    <source>
        <dbReference type="RefSeq" id="XP_055868676.1"/>
    </source>
</evidence>
<dbReference type="AlphaFoldDB" id="A0A9W2Z0V6"/>
<gene>
    <name evidence="5" type="primary">LOC106060877</name>
</gene>
<name>A0A9W2Z0V6_BIOGL</name>
<evidence type="ECO:0000256" key="1">
    <source>
        <dbReference type="ARBA" id="ARBA00004123"/>
    </source>
</evidence>
<feature type="region of interest" description="Disordered" evidence="3">
    <location>
        <begin position="644"/>
        <end position="711"/>
    </location>
</feature>
<feature type="compositionally biased region" description="Acidic residues" evidence="3">
    <location>
        <begin position="42"/>
        <end position="52"/>
    </location>
</feature>
<feature type="region of interest" description="Disordered" evidence="3">
    <location>
        <begin position="345"/>
        <end position="371"/>
    </location>
</feature>
<dbReference type="PANTHER" id="PTHR16171">
    <property type="entry name" value="DNA REPAIR PROTEIN COMPLEMENTING XP-G CELLS-RELATED"/>
    <property type="match status" value="1"/>
</dbReference>
<organism evidence="4 5">
    <name type="scientific">Biomphalaria glabrata</name>
    <name type="common">Bloodfluke planorb</name>
    <name type="synonym">Freshwater snail</name>
    <dbReference type="NCBI Taxonomy" id="6526"/>
    <lineage>
        <taxon>Eukaryota</taxon>
        <taxon>Metazoa</taxon>
        <taxon>Spiralia</taxon>
        <taxon>Lophotrochozoa</taxon>
        <taxon>Mollusca</taxon>
        <taxon>Gastropoda</taxon>
        <taxon>Heterobranchia</taxon>
        <taxon>Euthyneura</taxon>
        <taxon>Panpulmonata</taxon>
        <taxon>Hygrophila</taxon>
        <taxon>Lymnaeoidea</taxon>
        <taxon>Planorbidae</taxon>
        <taxon>Biomphalaria</taxon>
    </lineage>
</organism>
<protein>
    <submittedName>
        <fullName evidence="5">Uncharacterized protein LOC106060877 isoform X1</fullName>
    </submittedName>
</protein>
<evidence type="ECO:0000256" key="3">
    <source>
        <dbReference type="SAM" id="MobiDB-lite"/>
    </source>
</evidence>
<keyword evidence="2" id="KW-0539">Nucleus</keyword>
<reference evidence="5" key="1">
    <citation type="submission" date="2025-08" db="UniProtKB">
        <authorList>
            <consortium name="RefSeq"/>
        </authorList>
    </citation>
    <scope>IDENTIFICATION</scope>
</reference>
<accession>A0A9W2Z0V6</accession>
<evidence type="ECO:0000256" key="2">
    <source>
        <dbReference type="ARBA" id="ARBA00023242"/>
    </source>
</evidence>
<feature type="compositionally biased region" description="Polar residues" evidence="3">
    <location>
        <begin position="270"/>
        <end position="287"/>
    </location>
</feature>
<keyword evidence="4" id="KW-1185">Reference proteome</keyword>
<sequence>MGNSVPAAQPYIVDEYESEEDDLPYESAVETVESSRDRDNSCDDSESSDDEQVEKNKRHKISQLKPQSPEDEAKTLAYLLEVLQSCESEGSQQAAAALKDIELNGNVNRNKKTTCSSSIRFSLNPEGIQEPILSEPSFSESSASIDHAICDSSDAGDDSKSCQVTLTPLFSSDCESNTFLDTSESQMEDIQRDKVLAQLDEDLNQFEAAEAAIAELSSSHIPKPKVSMLPRSRKDRMSCGDATEIKKPSEGKRGQSPGQLRTSGIPRYSGSPNHSSTYARVSSSSLESETERITLDMLPTETSSEYIPVANSFLKTENLPELEESKVEDDSSSWDINISEVTGRARQTKKRSGIPSLWSKTDPSPIRNKSFGDQTVENKLKKNDVMCSHSFSQMSEGEKADVRAIGEFGNTSERKIFDLKRWYCISRPQYKTSCGISSLVSCWNYLYSTMGNGRLKPLTQEAAMKILGFQSPFEEIKFGPVTGNLTLLRWFQELNSHFDVKGKGYFLYKPCGKNRTAGLTEEQALQKLKQGLQDPNRSFVYHCHNHYFCPIGYEDTPMFSVDAYKANVGEKAVDTWILIGDTSRKFPCIQCTRWEDICIDLKCPENSYFNIRQNWRGIISAENSRRPGTNLHCILAFQKEESSSPLNKFPSRLPVLSQHNPSPAAQNSSSSITSINPTIPSEASLDSPPASPLDSNKNASPIQEEEEVSSRLFQSGAPTPACCIALEANFSTCVTLET</sequence>
<feature type="region of interest" description="Disordered" evidence="3">
    <location>
        <begin position="1"/>
        <end position="72"/>
    </location>
</feature>
<feature type="compositionally biased region" description="Low complexity" evidence="3">
    <location>
        <begin position="660"/>
        <end position="695"/>
    </location>
</feature>
<feature type="compositionally biased region" description="Basic and acidic residues" evidence="3">
    <location>
        <begin position="235"/>
        <end position="253"/>
    </location>
</feature>
<evidence type="ECO:0000313" key="4">
    <source>
        <dbReference type="Proteomes" id="UP001165740"/>
    </source>
</evidence>
<dbReference type="Proteomes" id="UP001165740">
    <property type="component" value="Chromosome 15"/>
</dbReference>
<dbReference type="RefSeq" id="XP_055868676.1">
    <property type="nucleotide sequence ID" value="XM_056012701.1"/>
</dbReference>
<proteinExistence type="predicted"/>
<dbReference type="GO" id="GO:0005634">
    <property type="term" value="C:nucleus"/>
    <property type="evidence" value="ECO:0007669"/>
    <property type="project" value="UniProtKB-SubCell"/>
</dbReference>
<comment type="subcellular location">
    <subcellularLocation>
        <location evidence="1">Nucleus</location>
    </subcellularLocation>
</comment>
<feature type="region of interest" description="Disordered" evidence="3">
    <location>
        <begin position="223"/>
        <end position="290"/>
    </location>
</feature>
<dbReference type="PANTHER" id="PTHR16171:SF12">
    <property type="entry name" value="BASIC IMMUNOGLOBULIN-LIKE VARIABLE MOTIF-CONTAINING PROTEIN"/>
    <property type="match status" value="1"/>
</dbReference>
<dbReference type="OrthoDB" id="31113at2759"/>